<proteinExistence type="predicted"/>
<organism evidence="1 2">
    <name type="scientific">Mycolicibacterium arenosum</name>
    <dbReference type="NCBI Taxonomy" id="2952157"/>
    <lineage>
        <taxon>Bacteria</taxon>
        <taxon>Bacillati</taxon>
        <taxon>Actinomycetota</taxon>
        <taxon>Actinomycetes</taxon>
        <taxon>Mycobacteriales</taxon>
        <taxon>Mycobacteriaceae</taxon>
        <taxon>Mycolicibacterium</taxon>
    </lineage>
</organism>
<accession>A0ABT1LUS2</accession>
<sequence length="84" mass="9537">MKHRPEYFIDRGMVVECEDNGACEIARRDGLHLAEWLVTLSCECILAFCEKATDQVKELTDIHKCPRCMARDVSVATVNPLPML</sequence>
<dbReference type="Proteomes" id="UP001651690">
    <property type="component" value="Unassembled WGS sequence"/>
</dbReference>
<dbReference type="EMBL" id="JANDBD010000001">
    <property type="protein sequence ID" value="MCP9270646.1"/>
    <property type="molecule type" value="Genomic_DNA"/>
</dbReference>
<evidence type="ECO:0000313" key="2">
    <source>
        <dbReference type="Proteomes" id="UP001651690"/>
    </source>
</evidence>
<gene>
    <name evidence="1" type="ORF">NM203_00450</name>
</gene>
<keyword evidence="2" id="KW-1185">Reference proteome</keyword>
<name>A0ABT1LUS2_9MYCO</name>
<dbReference type="RefSeq" id="WP_255057619.1">
    <property type="nucleotide sequence ID" value="NZ_JANDBD010000001.1"/>
</dbReference>
<evidence type="ECO:0000313" key="1">
    <source>
        <dbReference type="EMBL" id="MCP9270646.1"/>
    </source>
</evidence>
<comment type="caution">
    <text evidence="1">The sequence shown here is derived from an EMBL/GenBank/DDBJ whole genome shotgun (WGS) entry which is preliminary data.</text>
</comment>
<protein>
    <submittedName>
        <fullName evidence="1">Uncharacterized protein</fullName>
    </submittedName>
</protein>
<reference evidence="1 2" key="1">
    <citation type="submission" date="2022-06" db="EMBL/GenBank/DDBJ databases">
        <title>Mycolicibacterium sp. CAU 1645 isolated from seawater.</title>
        <authorList>
            <person name="Kim W."/>
        </authorList>
    </citation>
    <scope>NUCLEOTIDE SEQUENCE [LARGE SCALE GENOMIC DNA]</scope>
    <source>
        <strain evidence="1 2">CAU 1645</strain>
    </source>
</reference>